<comment type="subcellular location">
    <subcellularLocation>
        <location evidence="1">Membrane</location>
        <topology evidence="1">Multi-pass membrane protein</topology>
    </subcellularLocation>
</comment>
<dbReference type="PANTHER" id="PTHR43652">
    <property type="entry name" value="BASIC AMINO ACID ANTIPORTER YFCC-RELATED"/>
    <property type="match status" value="1"/>
</dbReference>
<evidence type="ECO:0000256" key="6">
    <source>
        <dbReference type="ARBA" id="ARBA00023136"/>
    </source>
</evidence>
<evidence type="ECO:0000256" key="5">
    <source>
        <dbReference type="ARBA" id="ARBA00022989"/>
    </source>
</evidence>
<evidence type="ECO:0000259" key="9">
    <source>
        <dbReference type="PROSITE" id="PS51202"/>
    </source>
</evidence>
<accession>A0ABZ0YS02</accession>
<evidence type="ECO:0000256" key="2">
    <source>
        <dbReference type="ARBA" id="ARBA00022448"/>
    </source>
</evidence>
<feature type="transmembrane region" description="Helical" evidence="8">
    <location>
        <begin position="460"/>
        <end position="476"/>
    </location>
</feature>
<feature type="transmembrane region" description="Helical" evidence="8">
    <location>
        <begin position="630"/>
        <end position="650"/>
    </location>
</feature>
<dbReference type="PROSITE" id="PS01271">
    <property type="entry name" value="NA_SULFATE"/>
    <property type="match status" value="1"/>
</dbReference>
<dbReference type="PANTHER" id="PTHR43652:SF2">
    <property type="entry name" value="BASIC AMINO ACID ANTIPORTER YFCC-RELATED"/>
    <property type="match status" value="1"/>
</dbReference>
<dbReference type="InterPro" id="IPR031312">
    <property type="entry name" value="Na/sul_symport_CS"/>
</dbReference>
<keyword evidence="6 8" id="KW-0472">Membrane</keyword>
<proteinExistence type="predicted"/>
<organism evidence="10 11">
    <name type="scientific">Vreelandella neptunia</name>
    <dbReference type="NCBI Taxonomy" id="115551"/>
    <lineage>
        <taxon>Bacteria</taxon>
        <taxon>Pseudomonadati</taxon>
        <taxon>Pseudomonadota</taxon>
        <taxon>Gammaproteobacteria</taxon>
        <taxon>Oceanospirillales</taxon>
        <taxon>Halomonadaceae</taxon>
        <taxon>Vreelandella</taxon>
    </lineage>
</organism>
<evidence type="ECO:0000256" key="3">
    <source>
        <dbReference type="ARBA" id="ARBA00022692"/>
    </source>
</evidence>
<feature type="domain" description="RCK C-terminal" evidence="9">
    <location>
        <begin position="238"/>
        <end position="322"/>
    </location>
</feature>
<evidence type="ECO:0000313" key="11">
    <source>
        <dbReference type="Proteomes" id="UP001324794"/>
    </source>
</evidence>
<dbReference type="InterPro" id="IPR036721">
    <property type="entry name" value="RCK_C_sf"/>
</dbReference>
<dbReference type="Pfam" id="PF02080">
    <property type="entry name" value="TrkA_C"/>
    <property type="match status" value="1"/>
</dbReference>
<feature type="domain" description="RCK C-terminal" evidence="9">
    <location>
        <begin position="360"/>
        <end position="445"/>
    </location>
</feature>
<protein>
    <submittedName>
        <fullName evidence="10">SLC13 family permease</fullName>
    </submittedName>
</protein>
<reference evidence="10 11" key="1">
    <citation type="submission" date="2023-11" db="EMBL/GenBank/DDBJ databases">
        <title>MicrobeMod: A computational toolkit for identifying prokaryotic methylation and restriction-modification with nanopore sequencing.</title>
        <authorList>
            <person name="Crits-Christoph A."/>
            <person name="Kang S.C."/>
            <person name="Lee H."/>
            <person name="Ostrov N."/>
        </authorList>
    </citation>
    <scope>NUCLEOTIDE SEQUENCE [LARGE SCALE GENOMIC DNA]</scope>
    <source>
        <strain evidence="10 11">ATCC BAA-805</strain>
    </source>
</reference>
<keyword evidence="3 8" id="KW-0812">Transmembrane</keyword>
<dbReference type="EMBL" id="CP140255">
    <property type="protein sequence ID" value="WQH14538.1"/>
    <property type="molecule type" value="Genomic_DNA"/>
</dbReference>
<evidence type="ECO:0000256" key="7">
    <source>
        <dbReference type="SAM" id="MobiDB-lite"/>
    </source>
</evidence>
<feature type="transmembrane region" description="Helical" evidence="8">
    <location>
        <begin position="125"/>
        <end position="153"/>
    </location>
</feature>
<gene>
    <name evidence="10" type="ORF">SR894_08360</name>
</gene>
<keyword evidence="5 8" id="KW-1133">Transmembrane helix</keyword>
<dbReference type="Proteomes" id="UP001324794">
    <property type="component" value="Chromosome"/>
</dbReference>
<dbReference type="Pfam" id="PF03600">
    <property type="entry name" value="CitMHS"/>
    <property type="match status" value="1"/>
</dbReference>
<dbReference type="PROSITE" id="PS51202">
    <property type="entry name" value="RCK_C"/>
    <property type="match status" value="2"/>
</dbReference>
<feature type="transmembrane region" description="Helical" evidence="8">
    <location>
        <begin position="33"/>
        <end position="52"/>
    </location>
</feature>
<evidence type="ECO:0000313" key="10">
    <source>
        <dbReference type="EMBL" id="WQH14538.1"/>
    </source>
</evidence>
<keyword evidence="11" id="KW-1185">Reference proteome</keyword>
<feature type="transmembrane region" description="Helical" evidence="8">
    <location>
        <begin position="165"/>
        <end position="185"/>
    </location>
</feature>
<feature type="transmembrane region" description="Helical" evidence="8">
    <location>
        <begin position="591"/>
        <end position="609"/>
    </location>
</feature>
<dbReference type="Gene3D" id="3.30.70.1450">
    <property type="entry name" value="Regulator of K+ conductance, C-terminal domain"/>
    <property type="match status" value="1"/>
</dbReference>
<sequence length="652" mass="69238">MSAEDISVEGSSAEGSGIENVNIEALDLGGLTLTPSTLVFIVLGLTLAAFIWGRFRYDLVALAALLGSVMLGLVPAESAFAGFGHPAVITVAAVLVLSRGFERSGVVDIIANQVLKVGENLLLQLLVLVGTIVLLSGIMNNVGALALLLPVAMRLAREHNTSPSLLLMPLAFGSLLGGLTTLIGTPPNIIISSYRREVTDEAFSMFSFSPVGILVALAGLAFIVLVGWRLTPKRSGQASTDEMFDTANYLVELKVGEESKAKGLTLQQLRDELDETIPVLAVVRDDNRRAGYNFHGALEEGDILLLEAGPDELQMLEDKVGLSAIAELDEEAEADSEVEDAEHPASNKEADKAKNKDAAQDQQRVDTEGLQLIEAVVRNDSMMINRSVRELRLNHQFGLHLVAVARDGGRLKQRLRDIRFKNGDVLLLQGSENEISDSLASLGCLPLASRELHLGQPRKLAVSIAIFALAIMAMLFDLLPAAVAMSTAALISLLIGVLPLREGYQAIDGPVIVLLAAMIPVGEALETSGGADLIANALLSFGSDWPVVVTMVGLFLLSMLLSNVVNNAAAALLMAPIAVSLANGFDVSLDPFLMVVAVSASCAFLTPIGHQSNTLVLGPGGYRFGDYWKLGLPLSLVVLIVAMPMILLVWPL</sequence>
<feature type="transmembrane region" description="Helical" evidence="8">
    <location>
        <begin position="545"/>
        <end position="561"/>
    </location>
</feature>
<feature type="transmembrane region" description="Helical" evidence="8">
    <location>
        <begin position="59"/>
        <end position="76"/>
    </location>
</feature>
<keyword evidence="2" id="KW-0813">Transport</keyword>
<evidence type="ECO:0000256" key="1">
    <source>
        <dbReference type="ARBA" id="ARBA00004141"/>
    </source>
</evidence>
<dbReference type="InterPro" id="IPR051679">
    <property type="entry name" value="DASS-Related_Transporters"/>
</dbReference>
<evidence type="ECO:0000256" key="8">
    <source>
        <dbReference type="SAM" id="Phobius"/>
    </source>
</evidence>
<dbReference type="RefSeq" id="WP_133730626.1">
    <property type="nucleotide sequence ID" value="NZ_CP140255.1"/>
</dbReference>
<feature type="compositionally biased region" description="Basic and acidic residues" evidence="7">
    <location>
        <begin position="341"/>
        <end position="364"/>
    </location>
</feature>
<dbReference type="InterPro" id="IPR004680">
    <property type="entry name" value="Cit_transptr-like_dom"/>
</dbReference>
<name>A0ABZ0YS02_9GAMM</name>
<keyword evidence="4" id="KW-0677">Repeat</keyword>
<feature type="transmembrane region" description="Helical" evidence="8">
    <location>
        <begin position="205"/>
        <end position="228"/>
    </location>
</feature>
<dbReference type="InterPro" id="IPR006037">
    <property type="entry name" value="RCK_C"/>
</dbReference>
<feature type="region of interest" description="Disordered" evidence="7">
    <location>
        <begin position="331"/>
        <end position="364"/>
    </location>
</feature>
<evidence type="ECO:0000256" key="4">
    <source>
        <dbReference type="ARBA" id="ARBA00022737"/>
    </source>
</evidence>
<feature type="compositionally biased region" description="Acidic residues" evidence="7">
    <location>
        <begin position="331"/>
        <end position="340"/>
    </location>
</feature>
<dbReference type="SUPFAM" id="SSF116726">
    <property type="entry name" value="TrkA C-terminal domain-like"/>
    <property type="match status" value="2"/>
</dbReference>